<dbReference type="SUPFAM" id="SSF53756">
    <property type="entry name" value="UDP-Glycosyltransferase/glycogen phosphorylase"/>
    <property type="match status" value="1"/>
</dbReference>
<keyword evidence="3" id="KW-0808">Transferase</keyword>
<dbReference type="InterPro" id="IPR001296">
    <property type="entry name" value="Glyco_trans_1"/>
</dbReference>
<dbReference type="InterPro" id="IPR050194">
    <property type="entry name" value="Glycosyltransferase_grp1"/>
</dbReference>
<reference evidence="4" key="1">
    <citation type="journal article" date="2019" name="Int. J. Syst. Evol. Microbiol.">
        <title>The Global Catalogue of Microorganisms (GCM) 10K type strain sequencing project: providing services to taxonomists for standard genome sequencing and annotation.</title>
        <authorList>
            <consortium name="The Broad Institute Genomics Platform"/>
            <consortium name="The Broad Institute Genome Sequencing Center for Infectious Disease"/>
            <person name="Wu L."/>
            <person name="Ma J."/>
        </authorList>
    </citation>
    <scope>NUCLEOTIDE SEQUENCE [LARGE SCALE GENOMIC DNA]</scope>
    <source>
        <strain evidence="4">CECT 7649</strain>
    </source>
</reference>
<organism evidence="3 4">
    <name type="scientific">Flavobacterium myungsuense</name>
    <dbReference type="NCBI Taxonomy" id="651823"/>
    <lineage>
        <taxon>Bacteria</taxon>
        <taxon>Pseudomonadati</taxon>
        <taxon>Bacteroidota</taxon>
        <taxon>Flavobacteriia</taxon>
        <taxon>Flavobacteriales</taxon>
        <taxon>Flavobacteriaceae</taxon>
        <taxon>Flavobacterium</taxon>
    </lineage>
</organism>
<protein>
    <submittedName>
        <fullName evidence="3">Glycosyltransferase family 4 protein</fullName>
        <ecNumber evidence="3">2.4.-.-</ecNumber>
    </submittedName>
</protein>
<dbReference type="EMBL" id="JBHTIZ010000011">
    <property type="protein sequence ID" value="MFD0983550.1"/>
    <property type="molecule type" value="Genomic_DNA"/>
</dbReference>
<accession>A0ABW3IZF6</accession>
<evidence type="ECO:0000259" key="1">
    <source>
        <dbReference type="Pfam" id="PF00534"/>
    </source>
</evidence>
<sequence>MHICIITHEYPKPGFSHGGIGSFVKTIAEKLVEKGIDVSVVGINYTSNNEETNESGIRIFRLKKNFIKGISWWFNSKQINSKIEEIHQKYPIDIIETSELGLAFIKKTVGIKYVIRLHGGHHFFSEAENRGINKWKGFQEKKSFSKADGFIAVSQYVKTHTEKYLSYNNKKTVLINYPINTKLFRPLDLQIIEDRIVFAGTVCEKKGIRQLIQAFPIVQERFPKATLEIYGRDWFFPDGSSYIEKLKKNELLQLGKTANAIHFHGAISYELIPIKYAEAAVCVFPSHMETQGLVAPEAMAMEKTVVFTKLGPGIETISNFETGLLCDPLNPNEIAEKIIWVLSNKEKSVLIGKKAREFVINKYDLNIIVKKNVEFYNSISEK</sequence>
<dbReference type="Pfam" id="PF00534">
    <property type="entry name" value="Glycos_transf_1"/>
    <property type="match status" value="1"/>
</dbReference>
<dbReference type="EC" id="2.4.-.-" evidence="3"/>
<dbReference type="InterPro" id="IPR028098">
    <property type="entry name" value="Glyco_trans_4-like_N"/>
</dbReference>
<dbReference type="CDD" id="cd03801">
    <property type="entry name" value="GT4_PimA-like"/>
    <property type="match status" value="1"/>
</dbReference>
<dbReference type="GO" id="GO:0016757">
    <property type="term" value="F:glycosyltransferase activity"/>
    <property type="evidence" value="ECO:0007669"/>
    <property type="project" value="UniProtKB-KW"/>
</dbReference>
<dbReference type="PANTHER" id="PTHR45947">
    <property type="entry name" value="SULFOQUINOVOSYL TRANSFERASE SQD2"/>
    <property type="match status" value="1"/>
</dbReference>
<dbReference type="Pfam" id="PF13439">
    <property type="entry name" value="Glyco_transf_4"/>
    <property type="match status" value="1"/>
</dbReference>
<evidence type="ECO:0000313" key="3">
    <source>
        <dbReference type="EMBL" id="MFD0983550.1"/>
    </source>
</evidence>
<gene>
    <name evidence="3" type="ORF">ACFQ0S_03575</name>
</gene>
<dbReference type="RefSeq" id="WP_379753948.1">
    <property type="nucleotide sequence ID" value="NZ_JBHSYB010000012.1"/>
</dbReference>
<evidence type="ECO:0000313" key="4">
    <source>
        <dbReference type="Proteomes" id="UP001597051"/>
    </source>
</evidence>
<dbReference type="PANTHER" id="PTHR45947:SF3">
    <property type="entry name" value="SULFOQUINOVOSYL TRANSFERASE SQD2"/>
    <property type="match status" value="1"/>
</dbReference>
<feature type="domain" description="Glycosyl transferase family 1" evidence="1">
    <location>
        <begin position="195"/>
        <end position="357"/>
    </location>
</feature>
<dbReference type="Gene3D" id="3.40.50.2000">
    <property type="entry name" value="Glycogen Phosphorylase B"/>
    <property type="match status" value="2"/>
</dbReference>
<keyword evidence="4" id="KW-1185">Reference proteome</keyword>
<comment type="caution">
    <text evidence="3">The sequence shown here is derived from an EMBL/GenBank/DDBJ whole genome shotgun (WGS) entry which is preliminary data.</text>
</comment>
<evidence type="ECO:0000259" key="2">
    <source>
        <dbReference type="Pfam" id="PF13439"/>
    </source>
</evidence>
<dbReference type="Proteomes" id="UP001597051">
    <property type="component" value="Unassembled WGS sequence"/>
</dbReference>
<feature type="domain" description="Glycosyltransferase subfamily 4-like N-terminal" evidence="2">
    <location>
        <begin position="18"/>
        <end position="182"/>
    </location>
</feature>
<proteinExistence type="predicted"/>
<name>A0ABW3IZF6_9FLAO</name>
<keyword evidence="3" id="KW-0328">Glycosyltransferase</keyword>